<name>A0AA36N8Y2_9DINO</name>
<evidence type="ECO:0000256" key="3">
    <source>
        <dbReference type="SAM" id="MobiDB-lite"/>
    </source>
</evidence>
<dbReference type="GO" id="GO:0010608">
    <property type="term" value="P:post-transcriptional regulation of gene expression"/>
    <property type="evidence" value="ECO:0007669"/>
    <property type="project" value="TreeGrafter"/>
</dbReference>
<feature type="compositionally biased region" description="Polar residues" evidence="3">
    <location>
        <begin position="106"/>
        <end position="117"/>
    </location>
</feature>
<comment type="caution">
    <text evidence="5">The sequence shown here is derived from an EMBL/GenBank/DDBJ whole genome shotgun (WGS) entry which is preliminary data.</text>
</comment>
<accession>A0AA36N8Y2</accession>
<dbReference type="SUPFAM" id="SSF48371">
    <property type="entry name" value="ARM repeat"/>
    <property type="match status" value="1"/>
</dbReference>
<feature type="repeat" description="Pumilio" evidence="2">
    <location>
        <begin position="339"/>
        <end position="377"/>
    </location>
</feature>
<feature type="region of interest" description="Disordered" evidence="3">
    <location>
        <begin position="81"/>
        <end position="117"/>
    </location>
</feature>
<evidence type="ECO:0000256" key="1">
    <source>
        <dbReference type="ARBA" id="ARBA00022737"/>
    </source>
</evidence>
<evidence type="ECO:0000313" key="6">
    <source>
        <dbReference type="Proteomes" id="UP001178507"/>
    </source>
</evidence>
<evidence type="ECO:0000256" key="2">
    <source>
        <dbReference type="PROSITE-ProRule" id="PRU00317"/>
    </source>
</evidence>
<dbReference type="EMBL" id="CAUJNA010002935">
    <property type="protein sequence ID" value="CAJ1394746.1"/>
    <property type="molecule type" value="Genomic_DNA"/>
</dbReference>
<keyword evidence="6" id="KW-1185">Reference proteome</keyword>
<sequence length="404" mass="44553">MATPACVPTMQPNSQIPQAMASQQCIVAMLVPAMQVPAPMGTMPGFPMGAQAVAMFCTQPMAMGTQPMAMCTQPMAMATQPEGLQPKKEWSSFSSSDSTSDEISRAPTSLSSKSSSWNGPVAAGRVWNSATAFFNEYSCDELQVQLEGDAQEVALAMQTMEHHVWDLSCHPQGCRLVQLALERNQRQAGVLSSELEGHVLEAMVSPHANYVIQKVLTQLTWSACSFVATGALGHGTQMSRHRFGCRIFCRLFEFHARQEGTLLLVEEILQEAEDLSCHPFGHHVIQTILEHGCQKHRDAVAEVILSNPMGFAQNQNSSYLVEKALLNCSDVLQEWLLSELSSNLTTLAPSRYGCYVARAVVEHPKTQREVAMAQVIACVPELRKTKHGQFLMYDLGLDRRNRRK</sequence>
<dbReference type="GO" id="GO:0005737">
    <property type="term" value="C:cytoplasm"/>
    <property type="evidence" value="ECO:0007669"/>
    <property type="project" value="TreeGrafter"/>
</dbReference>
<dbReference type="AlphaFoldDB" id="A0AA36N8Y2"/>
<evidence type="ECO:0000259" key="4">
    <source>
        <dbReference type="PROSITE" id="PS50303"/>
    </source>
</evidence>
<dbReference type="Gene3D" id="1.25.10.10">
    <property type="entry name" value="Leucine-rich Repeat Variant"/>
    <property type="match status" value="1"/>
</dbReference>
<dbReference type="InterPro" id="IPR033133">
    <property type="entry name" value="PUM-HD"/>
</dbReference>
<organism evidence="5 6">
    <name type="scientific">Effrenium voratum</name>
    <dbReference type="NCBI Taxonomy" id="2562239"/>
    <lineage>
        <taxon>Eukaryota</taxon>
        <taxon>Sar</taxon>
        <taxon>Alveolata</taxon>
        <taxon>Dinophyceae</taxon>
        <taxon>Suessiales</taxon>
        <taxon>Symbiodiniaceae</taxon>
        <taxon>Effrenium</taxon>
    </lineage>
</organism>
<dbReference type="PANTHER" id="PTHR12537:SF12">
    <property type="entry name" value="MATERNAL PROTEIN PUMILIO"/>
    <property type="match status" value="1"/>
</dbReference>
<dbReference type="PROSITE" id="PS50303">
    <property type="entry name" value="PUM_HD"/>
    <property type="match status" value="1"/>
</dbReference>
<protein>
    <recommendedName>
        <fullName evidence="4">PUM-HD domain-containing protein</fullName>
    </recommendedName>
</protein>
<dbReference type="InterPro" id="IPR011989">
    <property type="entry name" value="ARM-like"/>
</dbReference>
<gene>
    <name evidence="5" type="ORF">EVOR1521_LOCUS19339</name>
</gene>
<dbReference type="InterPro" id="IPR001313">
    <property type="entry name" value="Pumilio_RNA-bd_rpt"/>
</dbReference>
<dbReference type="Pfam" id="PF00806">
    <property type="entry name" value="PUF"/>
    <property type="match status" value="5"/>
</dbReference>
<feature type="domain" description="PUM-HD" evidence="4">
    <location>
        <begin position="62"/>
        <end position="399"/>
    </location>
</feature>
<evidence type="ECO:0000313" key="5">
    <source>
        <dbReference type="EMBL" id="CAJ1394746.1"/>
    </source>
</evidence>
<dbReference type="SMART" id="SM00025">
    <property type="entry name" value="Pumilio"/>
    <property type="match status" value="6"/>
</dbReference>
<dbReference type="InterPro" id="IPR016024">
    <property type="entry name" value="ARM-type_fold"/>
</dbReference>
<feature type="repeat" description="Pumilio" evidence="2">
    <location>
        <begin position="267"/>
        <end position="302"/>
    </location>
</feature>
<dbReference type="Proteomes" id="UP001178507">
    <property type="component" value="Unassembled WGS sequence"/>
</dbReference>
<keyword evidence="1" id="KW-0677">Repeat</keyword>
<dbReference type="PANTHER" id="PTHR12537">
    <property type="entry name" value="RNA BINDING PROTEIN PUMILIO-RELATED"/>
    <property type="match status" value="1"/>
</dbReference>
<dbReference type="PROSITE" id="PS50302">
    <property type="entry name" value="PUM"/>
    <property type="match status" value="2"/>
</dbReference>
<proteinExistence type="predicted"/>
<dbReference type="GO" id="GO:0003729">
    <property type="term" value="F:mRNA binding"/>
    <property type="evidence" value="ECO:0007669"/>
    <property type="project" value="TreeGrafter"/>
</dbReference>
<reference evidence="5" key="1">
    <citation type="submission" date="2023-08" db="EMBL/GenBank/DDBJ databases">
        <authorList>
            <person name="Chen Y."/>
            <person name="Shah S."/>
            <person name="Dougan E. K."/>
            <person name="Thang M."/>
            <person name="Chan C."/>
        </authorList>
    </citation>
    <scope>NUCLEOTIDE SEQUENCE</scope>
</reference>